<keyword evidence="5" id="KW-0597">Phosphoprotein</keyword>
<keyword evidence="8" id="KW-0418">Kinase</keyword>
<feature type="region of interest" description="Disordered" evidence="13">
    <location>
        <begin position="787"/>
        <end position="806"/>
    </location>
</feature>
<dbReference type="PROSITE" id="PS50011">
    <property type="entry name" value="PROTEIN_KINASE_DOM"/>
    <property type="match status" value="1"/>
</dbReference>
<feature type="domain" description="Protein kinase" evidence="14">
    <location>
        <begin position="24"/>
        <end position="288"/>
    </location>
</feature>
<dbReference type="GO" id="GO:0004674">
    <property type="term" value="F:protein serine/threonine kinase activity"/>
    <property type="evidence" value="ECO:0007669"/>
    <property type="project" value="UniProtKB-KW"/>
</dbReference>
<comment type="catalytic activity">
    <reaction evidence="11">
        <text>L-seryl-[protein] + ATP = O-phospho-L-seryl-[protein] + ADP + H(+)</text>
        <dbReference type="Rhea" id="RHEA:17989"/>
        <dbReference type="Rhea" id="RHEA-COMP:9863"/>
        <dbReference type="Rhea" id="RHEA-COMP:11604"/>
        <dbReference type="ChEBI" id="CHEBI:15378"/>
        <dbReference type="ChEBI" id="CHEBI:29999"/>
        <dbReference type="ChEBI" id="CHEBI:30616"/>
        <dbReference type="ChEBI" id="CHEBI:83421"/>
        <dbReference type="ChEBI" id="CHEBI:456216"/>
        <dbReference type="EC" id="2.7.11.1"/>
    </reaction>
</comment>
<evidence type="ECO:0000313" key="15">
    <source>
        <dbReference type="EMBL" id="GLB41799.1"/>
    </source>
</evidence>
<evidence type="ECO:0000256" key="3">
    <source>
        <dbReference type="ARBA" id="ARBA00012513"/>
    </source>
</evidence>
<dbReference type="InterPro" id="IPR008271">
    <property type="entry name" value="Ser/Thr_kinase_AS"/>
</dbReference>
<dbReference type="OrthoDB" id="193931at2759"/>
<feature type="region of interest" description="Disordered" evidence="13">
    <location>
        <begin position="400"/>
        <end position="424"/>
    </location>
</feature>
<feature type="binding site" evidence="12">
    <location>
        <position position="53"/>
    </location>
    <ligand>
        <name>ATP</name>
        <dbReference type="ChEBI" id="CHEBI:30616"/>
    </ligand>
</feature>
<dbReference type="FunFam" id="1.10.510.10:FF:000394">
    <property type="entry name" value="Serine/threonine-protein kinase HSL1"/>
    <property type="match status" value="1"/>
</dbReference>
<dbReference type="InterPro" id="IPR000719">
    <property type="entry name" value="Prot_kinase_dom"/>
</dbReference>
<evidence type="ECO:0000256" key="12">
    <source>
        <dbReference type="PROSITE-ProRule" id="PRU10141"/>
    </source>
</evidence>
<keyword evidence="4" id="KW-0723">Serine/threonine-protein kinase</keyword>
<dbReference type="GO" id="GO:0005940">
    <property type="term" value="C:septin ring"/>
    <property type="evidence" value="ECO:0007669"/>
    <property type="project" value="UniProtKB-ARBA"/>
</dbReference>
<name>A0A9P3UNN3_LYOSH</name>
<feature type="region of interest" description="Disordered" evidence="13">
    <location>
        <begin position="551"/>
        <end position="571"/>
    </location>
</feature>
<evidence type="ECO:0000256" key="10">
    <source>
        <dbReference type="ARBA" id="ARBA00047899"/>
    </source>
</evidence>
<feature type="compositionally biased region" description="Basic residues" evidence="13">
    <location>
        <begin position="558"/>
        <end position="567"/>
    </location>
</feature>
<dbReference type="Proteomes" id="UP001063166">
    <property type="component" value="Unassembled WGS sequence"/>
</dbReference>
<keyword evidence="6" id="KW-0808">Transferase</keyword>
<dbReference type="Pfam" id="PF00069">
    <property type="entry name" value="Pkinase"/>
    <property type="match status" value="1"/>
</dbReference>
<evidence type="ECO:0000256" key="1">
    <source>
        <dbReference type="ARBA" id="ARBA00004266"/>
    </source>
</evidence>
<evidence type="ECO:0000256" key="9">
    <source>
        <dbReference type="ARBA" id="ARBA00022840"/>
    </source>
</evidence>
<dbReference type="GO" id="GO:0005524">
    <property type="term" value="F:ATP binding"/>
    <property type="evidence" value="ECO:0007669"/>
    <property type="project" value="UniProtKB-UniRule"/>
</dbReference>
<evidence type="ECO:0000256" key="5">
    <source>
        <dbReference type="ARBA" id="ARBA00022553"/>
    </source>
</evidence>
<dbReference type="SUPFAM" id="SSF56112">
    <property type="entry name" value="Protein kinase-like (PK-like)"/>
    <property type="match status" value="1"/>
</dbReference>
<evidence type="ECO:0000256" key="4">
    <source>
        <dbReference type="ARBA" id="ARBA00022527"/>
    </source>
</evidence>
<evidence type="ECO:0000256" key="13">
    <source>
        <dbReference type="SAM" id="MobiDB-lite"/>
    </source>
</evidence>
<evidence type="ECO:0000256" key="7">
    <source>
        <dbReference type="ARBA" id="ARBA00022741"/>
    </source>
</evidence>
<dbReference type="EC" id="2.7.11.1" evidence="3"/>
<comment type="catalytic activity">
    <reaction evidence="10">
        <text>L-threonyl-[protein] + ATP = O-phospho-L-threonyl-[protein] + ADP + H(+)</text>
        <dbReference type="Rhea" id="RHEA:46608"/>
        <dbReference type="Rhea" id="RHEA-COMP:11060"/>
        <dbReference type="Rhea" id="RHEA-COMP:11605"/>
        <dbReference type="ChEBI" id="CHEBI:15378"/>
        <dbReference type="ChEBI" id="CHEBI:30013"/>
        <dbReference type="ChEBI" id="CHEBI:30616"/>
        <dbReference type="ChEBI" id="CHEBI:61977"/>
        <dbReference type="ChEBI" id="CHEBI:456216"/>
        <dbReference type="EC" id="2.7.11.1"/>
    </reaction>
</comment>
<evidence type="ECO:0000256" key="11">
    <source>
        <dbReference type="ARBA" id="ARBA00048679"/>
    </source>
</evidence>
<protein>
    <recommendedName>
        <fullName evidence="3">non-specific serine/threonine protein kinase</fullName>
        <ecNumber evidence="3">2.7.11.1</ecNumber>
    </recommendedName>
</protein>
<evidence type="ECO:0000256" key="6">
    <source>
        <dbReference type="ARBA" id="ARBA00022679"/>
    </source>
</evidence>
<keyword evidence="7 12" id="KW-0547">Nucleotide-binding</keyword>
<evidence type="ECO:0000259" key="14">
    <source>
        <dbReference type="PROSITE" id="PS50011"/>
    </source>
</evidence>
<evidence type="ECO:0000256" key="2">
    <source>
        <dbReference type="ARBA" id="ARBA00010791"/>
    </source>
</evidence>
<dbReference type="GO" id="GO:0035556">
    <property type="term" value="P:intracellular signal transduction"/>
    <property type="evidence" value="ECO:0007669"/>
    <property type="project" value="TreeGrafter"/>
</dbReference>
<feature type="region of interest" description="Disordered" evidence="13">
    <location>
        <begin position="502"/>
        <end position="528"/>
    </location>
</feature>
<dbReference type="SMART" id="SM00220">
    <property type="entry name" value="S_TKc"/>
    <property type="match status" value="1"/>
</dbReference>
<evidence type="ECO:0000256" key="8">
    <source>
        <dbReference type="ARBA" id="ARBA00022777"/>
    </source>
</evidence>
<proteinExistence type="inferred from homology"/>
<dbReference type="PROSITE" id="PS00108">
    <property type="entry name" value="PROTEIN_KINASE_ST"/>
    <property type="match status" value="1"/>
</dbReference>
<keyword evidence="16" id="KW-1185">Reference proteome</keyword>
<dbReference type="PROSITE" id="PS00107">
    <property type="entry name" value="PROTEIN_KINASE_ATP"/>
    <property type="match status" value="1"/>
</dbReference>
<comment type="similarity">
    <text evidence="2">Belongs to the protein kinase superfamily. CAMK Ser/Thr protein kinase family. NIM1 subfamily.</text>
</comment>
<dbReference type="AlphaFoldDB" id="A0A9P3UNN3"/>
<dbReference type="PANTHER" id="PTHR24346:SF110">
    <property type="entry name" value="NON-SPECIFIC SERINE_THREONINE PROTEIN KINASE"/>
    <property type="match status" value="1"/>
</dbReference>
<reference evidence="15" key="1">
    <citation type="submission" date="2022-07" db="EMBL/GenBank/DDBJ databases">
        <title>The genome of Lyophyllum shimeji provides insight into the initial evolution of ectomycorrhizal fungal genome.</title>
        <authorList>
            <person name="Kobayashi Y."/>
            <person name="Shibata T."/>
            <person name="Hirakawa H."/>
            <person name="Shigenobu S."/>
            <person name="Nishiyama T."/>
            <person name="Yamada A."/>
            <person name="Hasebe M."/>
            <person name="Kawaguchi M."/>
        </authorList>
    </citation>
    <scope>NUCLEOTIDE SEQUENCE</scope>
    <source>
        <strain evidence="15">AT787</strain>
    </source>
</reference>
<sequence>MADGGYSMIPRRHAAGEPRRIGLWKIGRQIGAGASGRVKIARHSKTGQYAAIKIISKVMLNSRVSVNRVADETEHRQLAIEREIVVMKLLDHPNVMRLYDVWETSTELYLVLEYIQGGELFEHLCKKGKLPVPEALNYFQQIISAVDYCHRFNIVHRDLKPENILLDKDFNIKIADFGMAAWQADTERLLRTSCGSPHYAAPEIIFGDMYNGMAVDIWSCGVILFALLVGKLPFDDDDCVAVLNKVKAGEYELPSDLDPMAQDLISRMLVKDASHRISMCDIMTHPFFTLYPPKTNPPAIPNLVSATKSIGDTSLIDPDIFANLRTLWHGTRDEEIVESLTNDEPMLQKAIYHLLAQYRAKHMELFRDEEQLIAEDRLERKRSRKAKAALKAALDNVEIEPSPSIIPPREDPPTPRKALGQRSASTGLSDWSLCRGPFPTIELQSPSPIASPLAVHCNWQPLPALTVPELEDETMQAFFHQIVQHLNALQAKASGSEYGWSPNLGLEDDPSDGSRIGTSAPPPTPAEKTTVNVYQDQERPSHAETFGVALGGGTRPLSVKRKPRRPHSTAIVDSSNKENIGEEDFLAIDEGGNIRKMFSLKRGKEHRARLGEKRVHIVEPQTKERSKLVKRRSIKGSVSPAISDSSVVCSPAPFTLPPFSSSPKRTWLGNVFSVRPPPLTLLSVADVQTTRNECRRLLMAMDIRVVLEDPENLGLLKCRLEEVREPTGLINTMKAVKFRVELQKPRLLEQEDEAALMMSLTVFYEKGSTQTFREVCRRLQEGWTLDETSTRRSGPGPGQFVLRLPS</sequence>
<dbReference type="InterPro" id="IPR011009">
    <property type="entry name" value="Kinase-like_dom_sf"/>
</dbReference>
<organism evidence="15 16">
    <name type="scientific">Lyophyllum shimeji</name>
    <name type="common">Hon-shimeji</name>
    <name type="synonym">Tricholoma shimeji</name>
    <dbReference type="NCBI Taxonomy" id="47721"/>
    <lineage>
        <taxon>Eukaryota</taxon>
        <taxon>Fungi</taxon>
        <taxon>Dikarya</taxon>
        <taxon>Basidiomycota</taxon>
        <taxon>Agaricomycotina</taxon>
        <taxon>Agaricomycetes</taxon>
        <taxon>Agaricomycetidae</taxon>
        <taxon>Agaricales</taxon>
        <taxon>Tricholomatineae</taxon>
        <taxon>Lyophyllaceae</taxon>
        <taxon>Lyophyllum</taxon>
    </lineage>
</organism>
<keyword evidence="9 12" id="KW-0067">ATP-binding</keyword>
<comment type="subcellular location">
    <subcellularLocation>
        <location evidence="1">Bud neck</location>
    </subcellularLocation>
</comment>
<accession>A0A9P3UNN3</accession>
<dbReference type="GO" id="GO:0005935">
    <property type="term" value="C:cellular bud neck"/>
    <property type="evidence" value="ECO:0007669"/>
    <property type="project" value="UniProtKB-SubCell"/>
</dbReference>
<dbReference type="Gene3D" id="1.10.510.10">
    <property type="entry name" value="Transferase(Phosphotransferase) domain 1"/>
    <property type="match status" value="1"/>
</dbReference>
<evidence type="ECO:0000313" key="16">
    <source>
        <dbReference type="Proteomes" id="UP001063166"/>
    </source>
</evidence>
<dbReference type="InterPro" id="IPR017441">
    <property type="entry name" value="Protein_kinase_ATP_BS"/>
</dbReference>
<comment type="caution">
    <text evidence="15">The sequence shown here is derived from an EMBL/GenBank/DDBJ whole genome shotgun (WGS) entry which is preliminary data.</text>
</comment>
<dbReference type="PANTHER" id="PTHR24346">
    <property type="entry name" value="MAP/MICROTUBULE AFFINITY-REGULATING KINASE"/>
    <property type="match status" value="1"/>
</dbReference>
<gene>
    <name evidence="15" type="primary">GIN4</name>
    <name evidence="15" type="ORF">LshimejAT787_1003990</name>
</gene>
<dbReference type="EMBL" id="BRPK01000010">
    <property type="protein sequence ID" value="GLB41799.1"/>
    <property type="molecule type" value="Genomic_DNA"/>
</dbReference>